<evidence type="ECO:0000256" key="7">
    <source>
        <dbReference type="ARBA" id="ARBA00023016"/>
    </source>
</evidence>
<evidence type="ECO:0000256" key="9">
    <source>
        <dbReference type="ARBA" id="ARBA00061004"/>
    </source>
</evidence>
<feature type="binding site" evidence="11">
    <location>
        <position position="134"/>
    </location>
    <ligand>
        <name>Zn(2+)</name>
        <dbReference type="ChEBI" id="CHEBI:29105"/>
        <label>1</label>
    </ligand>
</feature>
<dbReference type="InterPro" id="IPR036410">
    <property type="entry name" value="HSP_DnaJ_Cys-rich_dom_sf"/>
</dbReference>
<dbReference type="CDD" id="cd10747">
    <property type="entry name" value="DnaJ_C"/>
    <property type="match status" value="1"/>
</dbReference>
<dbReference type="NCBIfam" id="NF008035">
    <property type="entry name" value="PRK10767.1"/>
    <property type="match status" value="1"/>
</dbReference>
<comment type="cofactor">
    <cofactor evidence="11">
        <name>Zn(2+)</name>
        <dbReference type="ChEBI" id="CHEBI:29105"/>
    </cofactor>
    <text evidence="11">Binds 2 Zn(2+) ions per monomer.</text>
</comment>
<feature type="binding site" evidence="11">
    <location>
        <position position="151"/>
    </location>
    <ligand>
        <name>Zn(2+)</name>
        <dbReference type="ChEBI" id="CHEBI:29105"/>
        <label>2</label>
    </ligand>
</feature>
<evidence type="ECO:0000256" key="6">
    <source>
        <dbReference type="ARBA" id="ARBA00022833"/>
    </source>
</evidence>
<dbReference type="PROSITE" id="PS00636">
    <property type="entry name" value="DNAJ_1"/>
    <property type="match status" value="1"/>
</dbReference>
<dbReference type="HAMAP" id="MF_01152">
    <property type="entry name" value="DnaJ"/>
    <property type="match status" value="1"/>
</dbReference>
<dbReference type="Pfam" id="PF00226">
    <property type="entry name" value="DnaJ"/>
    <property type="match status" value="1"/>
</dbReference>
<feature type="binding site" evidence="11">
    <location>
        <position position="177"/>
    </location>
    <ligand>
        <name>Zn(2+)</name>
        <dbReference type="ChEBI" id="CHEBI:29105"/>
        <label>2</label>
    </ligand>
</feature>
<dbReference type="Gene3D" id="2.10.230.10">
    <property type="entry name" value="Heat shock protein DnaJ, cysteine-rich domain"/>
    <property type="match status" value="1"/>
</dbReference>
<evidence type="ECO:0000256" key="1">
    <source>
        <dbReference type="ARBA" id="ARBA00022490"/>
    </source>
</evidence>
<evidence type="ECO:0000256" key="12">
    <source>
        <dbReference type="PROSITE-ProRule" id="PRU00546"/>
    </source>
</evidence>
<dbReference type="SUPFAM" id="SSF57938">
    <property type="entry name" value="DnaJ/Hsp40 cysteine-rich domain"/>
    <property type="match status" value="1"/>
</dbReference>
<feature type="binding site" evidence="11">
    <location>
        <position position="194"/>
    </location>
    <ligand>
        <name>Zn(2+)</name>
        <dbReference type="ChEBI" id="CHEBI:29105"/>
        <label>1</label>
    </ligand>
</feature>
<evidence type="ECO:0000256" key="2">
    <source>
        <dbReference type="ARBA" id="ARBA00022705"/>
    </source>
</evidence>
<feature type="binding site" evidence="11">
    <location>
        <position position="191"/>
    </location>
    <ligand>
        <name>Zn(2+)</name>
        <dbReference type="ChEBI" id="CHEBI:29105"/>
        <label>1</label>
    </ligand>
</feature>
<dbReference type="GO" id="GO:0016491">
    <property type="term" value="F:oxidoreductase activity"/>
    <property type="evidence" value="ECO:0007669"/>
    <property type="project" value="UniProtKB-KW"/>
</dbReference>
<evidence type="ECO:0000259" key="13">
    <source>
        <dbReference type="PROSITE" id="PS50076"/>
    </source>
</evidence>
<feature type="binding site" evidence="11">
    <location>
        <position position="180"/>
    </location>
    <ligand>
        <name>Zn(2+)</name>
        <dbReference type="ChEBI" id="CHEBI:29105"/>
        <label>2</label>
    </ligand>
</feature>
<feature type="domain" description="J" evidence="13">
    <location>
        <begin position="3"/>
        <end position="66"/>
    </location>
</feature>
<feature type="binding site" evidence="11">
    <location>
        <position position="137"/>
    </location>
    <ligand>
        <name>Zn(2+)</name>
        <dbReference type="ChEBI" id="CHEBI:29105"/>
        <label>1</label>
    </ligand>
</feature>
<comment type="domain">
    <text evidence="11">The J domain is necessary and sufficient to stimulate DnaK ATPase activity. Zinc center 1 plays an important role in the autonomous, DnaK-independent chaperone activity of DnaJ. Zinc center 2 is essential for interaction with DnaK and for DnaJ activity.</text>
</comment>
<dbReference type="PANTHER" id="PTHR43096:SF48">
    <property type="entry name" value="CHAPERONE PROTEIN DNAJ"/>
    <property type="match status" value="1"/>
</dbReference>
<keyword evidence="4 11" id="KW-0677">Repeat</keyword>
<dbReference type="CDD" id="cd10719">
    <property type="entry name" value="DnaJ_zf"/>
    <property type="match status" value="1"/>
</dbReference>
<dbReference type="InterPro" id="IPR012724">
    <property type="entry name" value="DnaJ"/>
</dbReference>
<feature type="domain" description="CR-type" evidence="14">
    <location>
        <begin position="121"/>
        <end position="203"/>
    </location>
</feature>
<proteinExistence type="inferred from homology"/>
<feature type="zinc finger region" description="CR-type" evidence="12">
    <location>
        <begin position="121"/>
        <end position="203"/>
    </location>
</feature>
<dbReference type="RefSeq" id="WP_024058562.1">
    <property type="nucleotide sequence ID" value="NZ_JAGZYF010000003.1"/>
</dbReference>
<dbReference type="EMBL" id="JAKNHJ010000001">
    <property type="protein sequence ID" value="MCG4616978.1"/>
    <property type="molecule type" value="Genomic_DNA"/>
</dbReference>
<dbReference type="InterPro" id="IPR001623">
    <property type="entry name" value="DnaJ_domain"/>
</dbReference>
<dbReference type="Gene3D" id="2.60.260.20">
    <property type="entry name" value="Urease metallochaperone UreE, N-terminal domain"/>
    <property type="match status" value="2"/>
</dbReference>
<sequence>MADYYEILGVSRDATEAEIRRAYRRKARKLHPDVAGPQSEEAFKEVSMAHEVLSDPEKRRRYDMGGESGFASSGMGDFSMFSDIFESFFGGETGAGPTPRGRRGEDLRQRLEIALEEAVFGVKKQVQVRTAVVCPTCEGSCCAPGTSPRTCQVCNGRGSVTRSTRTFLGQMQSTVPCSACAGHGTTIPDPCPECSGEGRIRTTSTLQVEIPPGVQTGHKVQLRGKGAVGPGGGPSGDLYLEIKVSAHRVFSRHGDNLETTLRVPMTAAILGTKVDLDTFDGTQEITIAPGTQPGQQIRLAGLGVGRLQREGRGDLIVNIMVQVPTNLDAAQRELISQLAQLRQEDRVEPEPLADSGVFSRLRERFAGH</sequence>
<dbReference type="GO" id="GO:0031072">
    <property type="term" value="F:heat shock protein binding"/>
    <property type="evidence" value="ECO:0007669"/>
    <property type="project" value="InterPro"/>
</dbReference>
<dbReference type="GO" id="GO:0005737">
    <property type="term" value="C:cytoplasm"/>
    <property type="evidence" value="ECO:0007669"/>
    <property type="project" value="UniProtKB-SubCell"/>
</dbReference>
<evidence type="ECO:0000256" key="4">
    <source>
        <dbReference type="ARBA" id="ARBA00022737"/>
    </source>
</evidence>
<dbReference type="PRINTS" id="PR00625">
    <property type="entry name" value="JDOMAIN"/>
</dbReference>
<dbReference type="GO" id="GO:0042026">
    <property type="term" value="P:protein refolding"/>
    <property type="evidence" value="ECO:0007669"/>
    <property type="project" value="TreeGrafter"/>
</dbReference>
<dbReference type="GO" id="GO:0006260">
    <property type="term" value="P:DNA replication"/>
    <property type="evidence" value="ECO:0007669"/>
    <property type="project" value="UniProtKB-KW"/>
</dbReference>
<accession>A0AAJ1B9U4</accession>
<dbReference type="FunFam" id="2.10.230.10:FF:000002">
    <property type="entry name" value="Molecular chaperone DnaJ"/>
    <property type="match status" value="1"/>
</dbReference>
<comment type="function">
    <text evidence="11">Participates actively in the response to hyperosmotic and heat shock by preventing the aggregation of stress-denatured proteins and by disaggregating proteins, also in an autonomous, DnaK-independent fashion. Unfolded proteins bind initially to DnaJ; upon interaction with the DnaJ-bound protein, DnaK hydrolyzes its bound ATP, resulting in the formation of a stable complex. GrpE releases ADP from DnaK; ATP binding to DnaK triggers the release of the substrate protein, thus completing the reaction cycle. Several rounds of ATP-dependent interactions between DnaJ, DnaK and GrpE are required for fully efficient folding. Also involved, together with DnaK and GrpE, in the DNA replication of plasmids through activation of initiation proteins.</text>
</comment>
<keyword evidence="8 11" id="KW-0143">Chaperone</keyword>
<comment type="caution">
    <text evidence="15">The sequence shown here is derived from an EMBL/GenBank/DDBJ whole genome shotgun (WGS) entry which is preliminary data.</text>
</comment>
<evidence type="ECO:0000256" key="11">
    <source>
        <dbReference type="HAMAP-Rule" id="MF_01152"/>
    </source>
</evidence>
<dbReference type="AlphaFoldDB" id="A0AAJ1B9U4"/>
<dbReference type="Proteomes" id="UP001200537">
    <property type="component" value="Unassembled WGS sequence"/>
</dbReference>
<dbReference type="NCBIfam" id="TIGR02349">
    <property type="entry name" value="DnaJ_bact"/>
    <property type="match status" value="1"/>
</dbReference>
<keyword evidence="1 11" id="KW-0963">Cytoplasm</keyword>
<dbReference type="GO" id="GO:0009408">
    <property type="term" value="P:response to heat"/>
    <property type="evidence" value="ECO:0007669"/>
    <property type="project" value="InterPro"/>
</dbReference>
<dbReference type="InterPro" id="IPR008971">
    <property type="entry name" value="HSP40/DnaJ_pept-bd"/>
</dbReference>
<evidence type="ECO:0000256" key="8">
    <source>
        <dbReference type="ARBA" id="ARBA00023186"/>
    </source>
</evidence>
<dbReference type="PANTHER" id="PTHR43096">
    <property type="entry name" value="DNAJ HOMOLOG 1, MITOCHONDRIAL-RELATED"/>
    <property type="match status" value="1"/>
</dbReference>
<evidence type="ECO:0000256" key="10">
    <source>
        <dbReference type="ARBA" id="ARBA00067609"/>
    </source>
</evidence>
<dbReference type="PROSITE" id="PS50076">
    <property type="entry name" value="DNAJ_2"/>
    <property type="match status" value="1"/>
</dbReference>
<keyword evidence="15" id="KW-0560">Oxidoreductase</keyword>
<comment type="subunit">
    <text evidence="11">Homodimer.</text>
</comment>
<evidence type="ECO:0000256" key="5">
    <source>
        <dbReference type="ARBA" id="ARBA00022771"/>
    </source>
</evidence>
<dbReference type="Gene3D" id="1.10.287.110">
    <property type="entry name" value="DnaJ domain"/>
    <property type="match status" value="1"/>
</dbReference>
<dbReference type="GO" id="GO:0005524">
    <property type="term" value="F:ATP binding"/>
    <property type="evidence" value="ECO:0007669"/>
    <property type="project" value="InterPro"/>
</dbReference>
<keyword evidence="7 11" id="KW-0346">Stress response</keyword>
<dbReference type="InterPro" id="IPR001305">
    <property type="entry name" value="HSP_DnaJ_Cys-rich_dom"/>
</dbReference>
<dbReference type="GO" id="GO:0008270">
    <property type="term" value="F:zinc ion binding"/>
    <property type="evidence" value="ECO:0007669"/>
    <property type="project" value="UniProtKB-UniRule"/>
</dbReference>
<dbReference type="SUPFAM" id="SSF46565">
    <property type="entry name" value="Chaperone J-domain"/>
    <property type="match status" value="1"/>
</dbReference>
<evidence type="ECO:0000313" key="15">
    <source>
        <dbReference type="EMBL" id="MCG4616978.1"/>
    </source>
</evidence>
<protein>
    <recommendedName>
        <fullName evidence="10 11">Chaperone protein DnaJ</fullName>
    </recommendedName>
</protein>
<dbReference type="GO" id="GO:0051082">
    <property type="term" value="F:unfolded protein binding"/>
    <property type="evidence" value="ECO:0007669"/>
    <property type="project" value="UniProtKB-UniRule"/>
</dbReference>
<comment type="subcellular location">
    <subcellularLocation>
        <location evidence="11">Cytoplasm</location>
    </subcellularLocation>
</comment>
<dbReference type="InterPro" id="IPR018253">
    <property type="entry name" value="DnaJ_domain_CS"/>
</dbReference>
<gene>
    <name evidence="11 15" type="primary">dnaJ</name>
    <name evidence="15" type="ORF">L0M99_00510</name>
</gene>
<evidence type="ECO:0000313" key="16">
    <source>
        <dbReference type="Proteomes" id="UP001200537"/>
    </source>
</evidence>
<keyword evidence="3 11" id="KW-0479">Metal-binding</keyword>
<dbReference type="InterPro" id="IPR002939">
    <property type="entry name" value="DnaJ_C"/>
</dbReference>
<feature type="binding site" evidence="11">
    <location>
        <position position="154"/>
    </location>
    <ligand>
        <name>Zn(2+)</name>
        <dbReference type="ChEBI" id="CHEBI:29105"/>
        <label>2</label>
    </ligand>
</feature>
<dbReference type="Pfam" id="PF00684">
    <property type="entry name" value="DnaJ_CXXCXGXG"/>
    <property type="match status" value="1"/>
</dbReference>
<organism evidence="15 16">
    <name type="scientific">Varibaculum cambriense</name>
    <dbReference type="NCBI Taxonomy" id="184870"/>
    <lineage>
        <taxon>Bacteria</taxon>
        <taxon>Bacillati</taxon>
        <taxon>Actinomycetota</taxon>
        <taxon>Actinomycetes</taxon>
        <taxon>Actinomycetales</taxon>
        <taxon>Actinomycetaceae</taxon>
        <taxon>Varibaculum</taxon>
    </lineage>
</organism>
<dbReference type="Pfam" id="PF01556">
    <property type="entry name" value="DnaJ_C"/>
    <property type="match status" value="1"/>
</dbReference>
<evidence type="ECO:0000259" key="14">
    <source>
        <dbReference type="PROSITE" id="PS51188"/>
    </source>
</evidence>
<dbReference type="CDD" id="cd06257">
    <property type="entry name" value="DnaJ"/>
    <property type="match status" value="1"/>
</dbReference>
<reference evidence="15" key="1">
    <citation type="submission" date="2022-01" db="EMBL/GenBank/DDBJ databases">
        <title>Collection of gut derived symbiotic bacterial strains cultured from healthy donors.</title>
        <authorList>
            <person name="Lin H."/>
            <person name="Kohout C."/>
            <person name="Waligurski E."/>
            <person name="Pamer E.G."/>
        </authorList>
    </citation>
    <scope>NUCLEOTIDE SEQUENCE</scope>
    <source>
        <strain evidence="15">DFI.7.46</strain>
    </source>
</reference>
<dbReference type="SMART" id="SM00271">
    <property type="entry name" value="DnaJ"/>
    <property type="match status" value="1"/>
</dbReference>
<comment type="caution">
    <text evidence="11">Lacks conserved residue(s) required for the propagation of feature annotation.</text>
</comment>
<dbReference type="SUPFAM" id="SSF49493">
    <property type="entry name" value="HSP40/DnaJ peptide-binding domain"/>
    <property type="match status" value="2"/>
</dbReference>
<dbReference type="FunFam" id="2.60.260.20:FF:000005">
    <property type="entry name" value="Chaperone protein dnaJ 1, mitochondrial"/>
    <property type="match status" value="1"/>
</dbReference>
<keyword evidence="2 11" id="KW-0235">DNA replication</keyword>
<comment type="similarity">
    <text evidence="9 11">Belongs to the DnaJ family.</text>
</comment>
<dbReference type="InterPro" id="IPR036869">
    <property type="entry name" value="J_dom_sf"/>
</dbReference>
<keyword evidence="5 11" id="KW-0863">Zinc-finger</keyword>
<dbReference type="PROSITE" id="PS51188">
    <property type="entry name" value="ZF_CR"/>
    <property type="match status" value="1"/>
</dbReference>
<keyword evidence="6 11" id="KW-0862">Zinc</keyword>
<name>A0AAJ1B9U4_9ACTO</name>
<evidence type="ECO:0000256" key="3">
    <source>
        <dbReference type="ARBA" id="ARBA00022723"/>
    </source>
</evidence>